<sequence>GMDEIVAIAAMGGTLIVFGKNHIVLWADGSGSEIGLSPARMQVVDTIEGTGCIARDSIQVTGEGDLIFLSRHGIQSLGRVIQSKSNPTVSLTKNVRASILAAIDTQRTADADFDQVRSTHSPEEGLYILNFPADDKQFVLDTRHSFIDDEGDRVFPVTEWKLGGSIVALLTTIGGKLYFGSAGVVGRYMLQNDNGNHYDFGFETGWLDFEELNHRIKMLKEILVSVVVGNGTINYTWEFDFTGTKLSRQIVYTNAAQSEYNVAEYNVDEYAGGAVVQRRSIAAHGEGQFLKLGVTVQVKDFAVAIQHMSVAPKIGRLVT</sequence>
<reference evidence="1" key="1">
    <citation type="journal article" date="2015" name="Nature">
        <title>Complex archaea that bridge the gap between prokaryotes and eukaryotes.</title>
        <authorList>
            <person name="Spang A."/>
            <person name="Saw J.H."/>
            <person name="Jorgensen S.L."/>
            <person name="Zaremba-Niedzwiedzka K."/>
            <person name="Martijn J."/>
            <person name="Lind A.E."/>
            <person name="van Eijk R."/>
            <person name="Schleper C."/>
            <person name="Guy L."/>
            <person name="Ettema T.J."/>
        </authorList>
    </citation>
    <scope>NUCLEOTIDE SEQUENCE</scope>
</reference>
<name>A0A0F8WE19_9ZZZZ</name>
<accession>A0A0F8WE19</accession>
<organism evidence="1">
    <name type="scientific">marine sediment metagenome</name>
    <dbReference type="NCBI Taxonomy" id="412755"/>
    <lineage>
        <taxon>unclassified sequences</taxon>
        <taxon>metagenomes</taxon>
        <taxon>ecological metagenomes</taxon>
    </lineage>
</organism>
<feature type="non-terminal residue" evidence="1">
    <location>
        <position position="1"/>
    </location>
</feature>
<evidence type="ECO:0000313" key="1">
    <source>
        <dbReference type="EMBL" id="KKK54788.1"/>
    </source>
</evidence>
<protein>
    <submittedName>
        <fullName evidence="1">Uncharacterized protein</fullName>
    </submittedName>
</protein>
<dbReference type="AlphaFoldDB" id="A0A0F8WE19"/>
<proteinExistence type="predicted"/>
<gene>
    <name evidence="1" type="ORF">LCGC14_3081180</name>
</gene>
<comment type="caution">
    <text evidence="1">The sequence shown here is derived from an EMBL/GenBank/DDBJ whole genome shotgun (WGS) entry which is preliminary data.</text>
</comment>
<dbReference type="EMBL" id="LAZR01065817">
    <property type="protein sequence ID" value="KKK54788.1"/>
    <property type="molecule type" value="Genomic_DNA"/>
</dbReference>